<proteinExistence type="predicted"/>
<name>A0A6A6E7P9_9PEZI</name>
<accession>A0A6A6E7P9</accession>
<keyword evidence="2" id="KW-1185">Reference proteome</keyword>
<protein>
    <submittedName>
        <fullName evidence="1">Uncharacterized protein</fullName>
    </submittedName>
</protein>
<dbReference type="OrthoDB" id="3658421at2759"/>
<evidence type="ECO:0000313" key="1">
    <source>
        <dbReference type="EMBL" id="KAF2187951.1"/>
    </source>
</evidence>
<dbReference type="AlphaFoldDB" id="A0A6A6E7P9"/>
<reference evidence="1" key="1">
    <citation type="journal article" date="2020" name="Stud. Mycol.">
        <title>101 Dothideomycetes genomes: a test case for predicting lifestyles and emergence of pathogens.</title>
        <authorList>
            <person name="Haridas S."/>
            <person name="Albert R."/>
            <person name="Binder M."/>
            <person name="Bloem J."/>
            <person name="Labutti K."/>
            <person name="Salamov A."/>
            <person name="Andreopoulos B."/>
            <person name="Baker S."/>
            <person name="Barry K."/>
            <person name="Bills G."/>
            <person name="Bluhm B."/>
            <person name="Cannon C."/>
            <person name="Castanera R."/>
            <person name="Culley D."/>
            <person name="Daum C."/>
            <person name="Ezra D."/>
            <person name="Gonzalez J."/>
            <person name="Henrissat B."/>
            <person name="Kuo A."/>
            <person name="Liang C."/>
            <person name="Lipzen A."/>
            <person name="Lutzoni F."/>
            <person name="Magnuson J."/>
            <person name="Mondo S."/>
            <person name="Nolan M."/>
            <person name="Ohm R."/>
            <person name="Pangilinan J."/>
            <person name="Park H.-J."/>
            <person name="Ramirez L."/>
            <person name="Alfaro M."/>
            <person name="Sun H."/>
            <person name="Tritt A."/>
            <person name="Yoshinaga Y."/>
            <person name="Zwiers L.-H."/>
            <person name="Turgeon B."/>
            <person name="Goodwin S."/>
            <person name="Spatafora J."/>
            <person name="Crous P."/>
            <person name="Grigoriev I."/>
        </authorList>
    </citation>
    <scope>NUCLEOTIDE SEQUENCE</scope>
    <source>
        <strain evidence="1">CBS 207.26</strain>
    </source>
</reference>
<sequence>MAPIIPVLNPIPPPGLVVFPEYTALKQEALLMKETKKHWTRDNIIVSFKGPDSGIDQAFIEIDEVQKRTYVFKNVNTGQEIMRIVKEEHSLSPNVYHGMSAAGEEKWTLRLKRHSFSPTEYILQIHPSLPSQQALTLPIEPKVQGQTKAILYNGNAVATMDQPESWSHYRREDLVYVAAGFDIMVALGVSWVHIDKQREDAMAAAAA</sequence>
<dbReference type="Proteomes" id="UP000800200">
    <property type="component" value="Unassembled WGS sequence"/>
</dbReference>
<evidence type="ECO:0000313" key="2">
    <source>
        <dbReference type="Proteomes" id="UP000800200"/>
    </source>
</evidence>
<dbReference type="EMBL" id="ML994625">
    <property type="protein sequence ID" value="KAF2187951.1"/>
    <property type="molecule type" value="Genomic_DNA"/>
</dbReference>
<gene>
    <name evidence="1" type="ORF">K469DRAFT_704229</name>
</gene>
<organism evidence="1 2">
    <name type="scientific">Zopfia rhizophila CBS 207.26</name>
    <dbReference type="NCBI Taxonomy" id="1314779"/>
    <lineage>
        <taxon>Eukaryota</taxon>
        <taxon>Fungi</taxon>
        <taxon>Dikarya</taxon>
        <taxon>Ascomycota</taxon>
        <taxon>Pezizomycotina</taxon>
        <taxon>Dothideomycetes</taxon>
        <taxon>Dothideomycetes incertae sedis</taxon>
        <taxon>Zopfiaceae</taxon>
        <taxon>Zopfia</taxon>
    </lineage>
</organism>